<feature type="domain" description="Cupin type-2" evidence="2">
    <location>
        <begin position="63"/>
        <end position="132"/>
    </location>
</feature>
<feature type="signal peptide" evidence="1">
    <location>
        <begin position="1"/>
        <end position="19"/>
    </location>
</feature>
<keyword evidence="1" id="KW-0732">Signal</keyword>
<evidence type="ECO:0000313" key="4">
    <source>
        <dbReference type="Proteomes" id="UP000637002"/>
    </source>
</evidence>
<comment type="caution">
    <text evidence="3">The sequence shown here is derived from an EMBL/GenBank/DDBJ whole genome shotgun (WGS) entry which is preliminary data.</text>
</comment>
<dbReference type="InterPro" id="IPR014710">
    <property type="entry name" value="RmlC-like_jellyroll"/>
</dbReference>
<feature type="chain" id="PRO_5036791762" description="Cupin type-2 domain-containing protein" evidence="1">
    <location>
        <begin position="20"/>
        <end position="151"/>
    </location>
</feature>
<evidence type="ECO:0000313" key="3">
    <source>
        <dbReference type="EMBL" id="GGC64397.1"/>
    </source>
</evidence>
<accession>A0A916U8D5</accession>
<dbReference type="Pfam" id="PF07883">
    <property type="entry name" value="Cupin_2"/>
    <property type="match status" value="1"/>
</dbReference>
<keyword evidence="4" id="KW-1185">Reference proteome</keyword>
<dbReference type="AlphaFoldDB" id="A0A916U8D5"/>
<dbReference type="InterPro" id="IPR011051">
    <property type="entry name" value="RmlC_Cupin_sf"/>
</dbReference>
<evidence type="ECO:0000256" key="1">
    <source>
        <dbReference type="SAM" id="SignalP"/>
    </source>
</evidence>
<proteinExistence type="predicted"/>
<dbReference type="SUPFAM" id="SSF51182">
    <property type="entry name" value="RmlC-like cupins"/>
    <property type="match status" value="1"/>
</dbReference>
<dbReference type="InterPro" id="IPR013096">
    <property type="entry name" value="Cupin_2"/>
</dbReference>
<sequence>MRVAVFGLAALVALGAARAEAPLNSGGAAPAAVSVAPVFRSDRTAADQPIRLPGGDVEVVVSRYTIPPGAKLPVHKHPHPRYAYVEAGTLRVSSADGARSTLYRPGDFIVEMVDTWHFGAAEGAEAVKLLVIDQIPPGAGATVLRSTDKAQ</sequence>
<dbReference type="RefSeq" id="WP_244641940.1">
    <property type="nucleotide sequence ID" value="NZ_BMGG01000004.1"/>
</dbReference>
<dbReference type="EMBL" id="BMGG01000004">
    <property type="protein sequence ID" value="GGC64397.1"/>
    <property type="molecule type" value="Genomic_DNA"/>
</dbReference>
<name>A0A916U8D5_9HYPH</name>
<reference evidence="3" key="1">
    <citation type="journal article" date="2014" name="Int. J. Syst. Evol. Microbiol.">
        <title>Complete genome sequence of Corynebacterium casei LMG S-19264T (=DSM 44701T), isolated from a smear-ripened cheese.</title>
        <authorList>
            <consortium name="US DOE Joint Genome Institute (JGI-PGF)"/>
            <person name="Walter F."/>
            <person name="Albersmeier A."/>
            <person name="Kalinowski J."/>
            <person name="Ruckert C."/>
        </authorList>
    </citation>
    <scope>NUCLEOTIDE SEQUENCE</scope>
    <source>
        <strain evidence="3">CGMCC 1.12919</strain>
    </source>
</reference>
<protein>
    <recommendedName>
        <fullName evidence="2">Cupin type-2 domain-containing protein</fullName>
    </recommendedName>
</protein>
<dbReference type="Proteomes" id="UP000637002">
    <property type="component" value="Unassembled WGS sequence"/>
</dbReference>
<reference evidence="3" key="2">
    <citation type="submission" date="2020-09" db="EMBL/GenBank/DDBJ databases">
        <authorList>
            <person name="Sun Q."/>
            <person name="Zhou Y."/>
        </authorList>
    </citation>
    <scope>NUCLEOTIDE SEQUENCE</scope>
    <source>
        <strain evidence="3">CGMCC 1.12919</strain>
    </source>
</reference>
<dbReference type="CDD" id="cd02236">
    <property type="entry name" value="cupin_CV2614-like"/>
    <property type="match status" value="1"/>
</dbReference>
<organism evidence="3 4">
    <name type="scientific">Chelatococcus reniformis</name>
    <dbReference type="NCBI Taxonomy" id="1494448"/>
    <lineage>
        <taxon>Bacteria</taxon>
        <taxon>Pseudomonadati</taxon>
        <taxon>Pseudomonadota</taxon>
        <taxon>Alphaproteobacteria</taxon>
        <taxon>Hyphomicrobiales</taxon>
        <taxon>Chelatococcaceae</taxon>
        <taxon>Chelatococcus</taxon>
    </lineage>
</organism>
<evidence type="ECO:0000259" key="2">
    <source>
        <dbReference type="Pfam" id="PF07883"/>
    </source>
</evidence>
<dbReference type="Gene3D" id="2.60.120.10">
    <property type="entry name" value="Jelly Rolls"/>
    <property type="match status" value="1"/>
</dbReference>
<gene>
    <name evidence="3" type="ORF">GCM10010994_23750</name>
</gene>